<reference evidence="1 2" key="1">
    <citation type="submission" date="2018-09" db="EMBL/GenBank/DDBJ databases">
        <title>The draft genome of Acinetobacter sp. strains.</title>
        <authorList>
            <person name="Qin J."/>
            <person name="Feng Y."/>
            <person name="Zong Z."/>
        </authorList>
    </citation>
    <scope>NUCLEOTIDE SEQUENCE [LARGE SCALE GENOMIC DNA]</scope>
    <source>
        <strain evidence="1 2">WCHAc060005</strain>
    </source>
</reference>
<feature type="non-terminal residue" evidence="1">
    <location>
        <position position="1"/>
    </location>
</feature>
<evidence type="ECO:0000313" key="2">
    <source>
        <dbReference type="Proteomes" id="UP000280271"/>
    </source>
</evidence>
<organism evidence="1 2">
    <name type="scientific">Acinetobacter chengduensis</name>
    <dbReference type="NCBI Taxonomy" id="2420890"/>
    <lineage>
        <taxon>Bacteria</taxon>
        <taxon>Pseudomonadati</taxon>
        <taxon>Pseudomonadota</taxon>
        <taxon>Gammaproteobacteria</taxon>
        <taxon>Moraxellales</taxon>
        <taxon>Moraxellaceae</taxon>
        <taxon>Acinetobacter</taxon>
    </lineage>
</organism>
<evidence type="ECO:0008006" key="3">
    <source>
        <dbReference type="Google" id="ProtNLM"/>
    </source>
</evidence>
<gene>
    <name evidence="1" type="ORF">D9K81_18270</name>
</gene>
<name>A0ABX9TQZ1_9GAMM</name>
<sequence>LDQPKAEPASENLSVDELKRLREEAEKLVTEKKLAETAEIEYQKLLSELLDGVAKANTPAEVNAHTRYTKPWTEQQRKPLLDAIHKRLQELAPAVAEIKMPPSLMVQIQNAKDLTELDCLEIEVSTRRADIQPKLMGYVKQRRFELQNQADEVDQ</sequence>
<keyword evidence="2" id="KW-1185">Reference proteome</keyword>
<dbReference type="EMBL" id="RCHC01000074">
    <property type="protein sequence ID" value="RLL15974.1"/>
    <property type="molecule type" value="Genomic_DNA"/>
</dbReference>
<protein>
    <recommendedName>
        <fullName evidence="3">DNA polymerase III subunit gamma/tau</fullName>
    </recommendedName>
</protein>
<proteinExistence type="predicted"/>
<comment type="caution">
    <text evidence="1">The sequence shown here is derived from an EMBL/GenBank/DDBJ whole genome shotgun (WGS) entry which is preliminary data.</text>
</comment>
<evidence type="ECO:0000313" key="1">
    <source>
        <dbReference type="EMBL" id="RLL15974.1"/>
    </source>
</evidence>
<dbReference type="Proteomes" id="UP000280271">
    <property type="component" value="Unassembled WGS sequence"/>
</dbReference>
<accession>A0ABX9TQZ1</accession>